<dbReference type="Pfam" id="PF05359">
    <property type="entry name" value="DUF748"/>
    <property type="match status" value="2"/>
</dbReference>
<dbReference type="PANTHER" id="PTHR30441">
    <property type="entry name" value="DUF748 DOMAIN-CONTAINING PROTEIN"/>
    <property type="match status" value="1"/>
</dbReference>
<proteinExistence type="predicted"/>
<accession>A0ABZ0Y3S1</accession>
<name>A0ABZ0Y3S1_9BURK</name>
<feature type="region of interest" description="Disordered" evidence="1">
    <location>
        <begin position="412"/>
        <end position="439"/>
    </location>
</feature>
<dbReference type="EMBL" id="CP140152">
    <property type="protein sequence ID" value="WQH05990.1"/>
    <property type="molecule type" value="Genomic_DNA"/>
</dbReference>
<evidence type="ECO:0000313" key="2">
    <source>
        <dbReference type="EMBL" id="WQH05990.1"/>
    </source>
</evidence>
<dbReference type="Proteomes" id="UP001326110">
    <property type="component" value="Chromosome"/>
</dbReference>
<dbReference type="InterPro" id="IPR008023">
    <property type="entry name" value="DUF748"/>
</dbReference>
<dbReference type="PANTHER" id="PTHR30441:SF8">
    <property type="entry name" value="DUF748 DOMAIN-CONTAINING PROTEIN"/>
    <property type="match status" value="1"/>
</dbReference>
<sequence length="1139" mass="119215">MGKRWKRWGMGMAGAAGLYAAVGGWVLPHVLKTQLPAFAASHLDRKASVGELRFNPFTLRLEATDLVLAEADGAPLFAVQSLAVELQWRSLLRRAWTLAEVRLGAPSVQLVIDKNGSLNLARLIDTLNRDRTDEPSTPPPRLVIEHFVLAQGKLALHDRHAGYDETFAPITFELRNLSTLPNQHGDYTLSADAGRGGKLHWQGRASLDPLVPLTGSGALVLRNVALPGLAPYLQTLAGVTLTQGRLSATLPYHYAYTDGKFDARLPGASVTLDGVALGLAARPALRASADRVKLGLALHVRSAASGMQLDVDRAALAVAQLALANGAATPVTVARLGVEDGALDLAARRASVGRLYAEGGQFDLSRDAAGQWRLLEGWAMAGRDGGTPVNGGKVGNNVVGANGGSAGSVASIASGGNGSSGDRRAGAGNNGSEGRGVNGREVELARQTSAGKPWTAVVKSVQVRQFGALVDDAASGVKVHLQDFYLNLAGVGTDRARALAFDGGVGLREGGQLTAKGSFVPAGAVVDTELALNGLALAPLQPLLDQYVRLKLVDGSVSAAGRLRTNTVTSTGDKAVPALRYDGWFEVAQLALNEHDGDHFAHWKSVRADQVAFTLGPDRLEVAELRVVEPNAILIIDSDRSLNAQRLLVQRPAAAVAPAAVPAPGEMPAAARTEAGVEAFPVRVRRVRVENAKLDFTDLSLRPQFAARVVELNGVVSGLSTRPGARAQIELDGRVDDYGLARIRGHLNPFALTDNTDVQVMFKNLDLVSASPYSMKFAGYKIAQGKVSLDLDYQVRHGALQGSNRMVLDQLTLGERIASPDALKLPLEMALALLKDGDGRIDLGVPVTGDLNDPQFSYGAVVWKAVGNIMTRAVTAPFRALGRLFGIDGERLQAVEFDAGSDRLLPPEREKLQQVAQLLAKKPELALTVPASYSEAADGLALRTQALRRAVLARAGVHVETDEQPGPLDLGGRKLRTALRDLYAERLGTAALAQQKLLAEKASGVAVAVDGTVVSAATAAGAGAVAGSGAAGRTAGSDIGAAGTAAKLPLLQRLGKLVQGEPQVADPSAFYAALQAQLVERQELPADALPQLAARRAAAIVAQLKLAGAGTVAVKAGAPHSLKVATGRPVALALELSAK</sequence>
<dbReference type="RefSeq" id="WP_154819859.1">
    <property type="nucleotide sequence ID" value="NZ_CP140152.1"/>
</dbReference>
<dbReference type="GeneID" id="43163674"/>
<gene>
    <name evidence="2" type="ORF">SR858_06545</name>
</gene>
<organism evidence="2 3">
    <name type="scientific">Duganella zoogloeoides</name>
    <dbReference type="NCBI Taxonomy" id="75659"/>
    <lineage>
        <taxon>Bacteria</taxon>
        <taxon>Pseudomonadati</taxon>
        <taxon>Pseudomonadota</taxon>
        <taxon>Betaproteobacteria</taxon>
        <taxon>Burkholderiales</taxon>
        <taxon>Oxalobacteraceae</taxon>
        <taxon>Telluria group</taxon>
        <taxon>Duganella</taxon>
    </lineage>
</organism>
<keyword evidence="3" id="KW-1185">Reference proteome</keyword>
<evidence type="ECO:0000256" key="1">
    <source>
        <dbReference type="SAM" id="MobiDB-lite"/>
    </source>
</evidence>
<dbReference type="InterPro" id="IPR052894">
    <property type="entry name" value="AsmA-related"/>
</dbReference>
<evidence type="ECO:0000313" key="3">
    <source>
        <dbReference type="Proteomes" id="UP001326110"/>
    </source>
</evidence>
<reference evidence="2 3" key="1">
    <citation type="submission" date="2023-11" db="EMBL/GenBank/DDBJ databases">
        <title>MicrobeMod: A computational toolkit for identifying prokaryotic methylation and restriction-modification with nanopore sequencing.</title>
        <authorList>
            <person name="Crits-Christoph A."/>
            <person name="Kang S.C."/>
            <person name="Lee H."/>
            <person name="Ostrov N."/>
        </authorList>
    </citation>
    <scope>NUCLEOTIDE SEQUENCE [LARGE SCALE GENOMIC DNA]</scope>
    <source>
        <strain evidence="2 3">ATCC 25935</strain>
    </source>
</reference>
<protein>
    <submittedName>
        <fullName evidence="2">DUF748 domain-containing protein</fullName>
    </submittedName>
</protein>
<feature type="compositionally biased region" description="Gly residues" evidence="1">
    <location>
        <begin position="428"/>
        <end position="437"/>
    </location>
</feature>